<keyword evidence="4 8" id="KW-0812">Transmembrane</keyword>
<dbReference type="InterPro" id="IPR034746">
    <property type="entry name" value="POTRA"/>
</dbReference>
<evidence type="ECO:0000256" key="3">
    <source>
        <dbReference type="ARBA" id="ARBA00022618"/>
    </source>
</evidence>
<dbReference type="PROSITE" id="PS51779">
    <property type="entry name" value="POTRA"/>
    <property type="match status" value="1"/>
</dbReference>
<dbReference type="Pfam" id="PF08478">
    <property type="entry name" value="POTRA_1"/>
    <property type="match status" value="1"/>
</dbReference>
<keyword evidence="5 8" id="KW-1133">Transmembrane helix</keyword>
<evidence type="ECO:0000256" key="2">
    <source>
        <dbReference type="ARBA" id="ARBA00022475"/>
    </source>
</evidence>
<evidence type="ECO:0000256" key="5">
    <source>
        <dbReference type="ARBA" id="ARBA00022989"/>
    </source>
</evidence>
<evidence type="ECO:0000256" key="8">
    <source>
        <dbReference type="HAMAP-Rule" id="MF_00911"/>
    </source>
</evidence>
<dbReference type="RefSeq" id="WP_203961604.1">
    <property type="nucleotide sequence ID" value="NZ_AP023355.1"/>
</dbReference>
<dbReference type="GO" id="GO:0090529">
    <property type="term" value="P:cell septum assembly"/>
    <property type="evidence" value="ECO:0007669"/>
    <property type="project" value="InterPro"/>
</dbReference>
<evidence type="ECO:0000256" key="1">
    <source>
        <dbReference type="ARBA" id="ARBA00004370"/>
    </source>
</evidence>
<comment type="subcellular location">
    <subcellularLocation>
        <location evidence="8">Cell membrane</location>
        <topology evidence="8">Single-pass type II membrane protein</topology>
    </subcellularLocation>
    <subcellularLocation>
        <location evidence="1">Membrane</location>
    </subcellularLocation>
    <text evidence="8">Localizes to the division septum.</text>
</comment>
<dbReference type="GO" id="GO:0005886">
    <property type="term" value="C:plasma membrane"/>
    <property type="evidence" value="ECO:0007669"/>
    <property type="project" value="UniProtKB-SubCell"/>
</dbReference>
<dbReference type="PANTHER" id="PTHR37820">
    <property type="entry name" value="CELL DIVISION PROTEIN DIVIB"/>
    <property type="match status" value="1"/>
</dbReference>
<keyword evidence="11" id="KW-1185">Reference proteome</keyword>
<dbReference type="Gene3D" id="3.10.20.310">
    <property type="entry name" value="membrane protein fhac"/>
    <property type="match status" value="1"/>
</dbReference>
<dbReference type="Proteomes" id="UP000611640">
    <property type="component" value="Chromosome"/>
</dbReference>
<dbReference type="Pfam" id="PF03799">
    <property type="entry name" value="FtsQ_DivIB_C"/>
    <property type="match status" value="1"/>
</dbReference>
<evidence type="ECO:0000313" key="10">
    <source>
        <dbReference type="EMBL" id="BCJ34960.1"/>
    </source>
</evidence>
<keyword evidence="6 8" id="KW-0472">Membrane</keyword>
<comment type="similarity">
    <text evidence="8">Belongs to the FtsQ/DivIB family. FtsQ subfamily.</text>
</comment>
<keyword evidence="7 8" id="KW-0131">Cell cycle</keyword>
<evidence type="ECO:0000256" key="4">
    <source>
        <dbReference type="ARBA" id="ARBA00022692"/>
    </source>
</evidence>
<reference evidence="10 11" key="1">
    <citation type="submission" date="2020-08" db="EMBL/GenBank/DDBJ databases">
        <title>Whole genome shotgun sequence of Actinocatenispora thailandica NBRC 105041.</title>
        <authorList>
            <person name="Komaki H."/>
            <person name="Tamura T."/>
        </authorList>
    </citation>
    <scope>NUCLEOTIDE SEQUENCE [LARGE SCALE GENOMIC DNA]</scope>
    <source>
        <strain evidence="10 11">NBRC 105041</strain>
    </source>
</reference>
<protein>
    <recommendedName>
        <fullName evidence="8">Cell division protein FtsQ</fullName>
    </recommendedName>
</protein>
<feature type="domain" description="POTRA" evidence="9">
    <location>
        <begin position="69"/>
        <end position="137"/>
    </location>
</feature>
<keyword evidence="2 8" id="KW-1003">Cell membrane</keyword>
<dbReference type="AlphaFoldDB" id="A0A7R7DNE9"/>
<comment type="function">
    <text evidence="8">Essential cell division protein.</text>
</comment>
<accession>A0A7R7DNE9</accession>
<evidence type="ECO:0000313" key="11">
    <source>
        <dbReference type="Proteomes" id="UP000611640"/>
    </source>
</evidence>
<feature type="transmembrane region" description="Helical" evidence="8">
    <location>
        <begin position="43"/>
        <end position="63"/>
    </location>
</feature>
<dbReference type="EMBL" id="AP023355">
    <property type="protein sequence ID" value="BCJ34960.1"/>
    <property type="molecule type" value="Genomic_DNA"/>
</dbReference>
<dbReference type="GO" id="GO:0032153">
    <property type="term" value="C:cell division site"/>
    <property type="evidence" value="ECO:0007669"/>
    <property type="project" value="UniProtKB-UniRule"/>
</dbReference>
<name>A0A7R7DNE9_9ACTN</name>
<dbReference type="PANTHER" id="PTHR37820:SF1">
    <property type="entry name" value="CELL DIVISION PROTEIN FTSQ"/>
    <property type="match status" value="1"/>
</dbReference>
<keyword evidence="3 8" id="KW-0132">Cell division</keyword>
<dbReference type="InterPro" id="IPR013685">
    <property type="entry name" value="POTRA_FtsQ_type"/>
</dbReference>
<dbReference type="InterPro" id="IPR005548">
    <property type="entry name" value="Cell_div_FtsQ/DivIB_C"/>
</dbReference>
<dbReference type="GO" id="GO:0043093">
    <property type="term" value="P:FtsZ-dependent cytokinesis"/>
    <property type="evidence" value="ECO:0007669"/>
    <property type="project" value="UniProtKB-UniRule"/>
</dbReference>
<dbReference type="KEGG" id="atl:Athai_24630"/>
<dbReference type="HAMAP" id="MF_00911">
    <property type="entry name" value="FtsQ_subfam"/>
    <property type="match status" value="1"/>
</dbReference>
<gene>
    <name evidence="8" type="primary">ftsQ</name>
    <name evidence="10" type="ORF">Athai_24630</name>
</gene>
<evidence type="ECO:0000256" key="7">
    <source>
        <dbReference type="ARBA" id="ARBA00023306"/>
    </source>
</evidence>
<proteinExistence type="inferred from homology"/>
<dbReference type="InterPro" id="IPR026579">
    <property type="entry name" value="FtsQ"/>
</dbReference>
<dbReference type="InterPro" id="IPR050487">
    <property type="entry name" value="FtsQ_DivIB"/>
</dbReference>
<sequence length="260" mass="27529">MAGAARDTRPPRRWRLVQARRQALSALLRRLVARARRNRRRTALTLSVTAVTVAVLVAGYVVVYHTGAFAVRGVTVRGARTVSARTVARTAAVPSGIPLAGVDLAAVAARVRRLAPVAKADVTRAWPHTVVVTVTERTPAAAVPDGSSVRLVDRSGVVFRTVPAAPRRLPTLVVAHPGPHDVSTLAGLQVLGQLTPRLRARLVRVEVPRPTRIRLVLAHGRTVVWGDSSSGARKAAAATALLGKTGDVIDVSAPDLVVVR</sequence>
<organism evidence="10 11">
    <name type="scientific">Actinocatenispora thailandica</name>
    <dbReference type="NCBI Taxonomy" id="227318"/>
    <lineage>
        <taxon>Bacteria</taxon>
        <taxon>Bacillati</taxon>
        <taxon>Actinomycetota</taxon>
        <taxon>Actinomycetes</taxon>
        <taxon>Micromonosporales</taxon>
        <taxon>Micromonosporaceae</taxon>
        <taxon>Actinocatenispora</taxon>
    </lineage>
</organism>
<evidence type="ECO:0000259" key="9">
    <source>
        <dbReference type="PROSITE" id="PS51779"/>
    </source>
</evidence>
<evidence type="ECO:0000256" key="6">
    <source>
        <dbReference type="ARBA" id="ARBA00023136"/>
    </source>
</evidence>